<dbReference type="EMBL" id="BMLG01000024">
    <property type="protein sequence ID" value="GGM40786.1"/>
    <property type="molecule type" value="Genomic_DNA"/>
</dbReference>
<evidence type="ECO:0000256" key="2">
    <source>
        <dbReference type="ARBA" id="ARBA00022737"/>
    </source>
</evidence>
<keyword evidence="2" id="KW-0677">Repeat</keyword>
<proteinExistence type="predicted"/>
<evidence type="ECO:0000259" key="3">
    <source>
        <dbReference type="PROSITE" id="PS50206"/>
    </source>
</evidence>
<dbReference type="SMART" id="SM00450">
    <property type="entry name" value="RHOD"/>
    <property type="match status" value="2"/>
</dbReference>
<comment type="caution">
    <text evidence="4">The sequence shown here is derived from an EMBL/GenBank/DDBJ whole genome shotgun (WGS) entry which is preliminary data.</text>
</comment>
<dbReference type="Pfam" id="PF00581">
    <property type="entry name" value="Rhodanese"/>
    <property type="match status" value="2"/>
</dbReference>
<evidence type="ECO:0000313" key="5">
    <source>
        <dbReference type="Proteomes" id="UP000618460"/>
    </source>
</evidence>
<dbReference type="RefSeq" id="WP_117156918.1">
    <property type="nucleotide sequence ID" value="NZ_BMLG01000024.1"/>
</dbReference>
<evidence type="ECO:0000313" key="4">
    <source>
        <dbReference type="EMBL" id="GGM40786.1"/>
    </source>
</evidence>
<feature type="domain" description="Rhodanese" evidence="3">
    <location>
        <begin position="162"/>
        <end position="272"/>
    </location>
</feature>
<dbReference type="InterPro" id="IPR045078">
    <property type="entry name" value="TST/MPST-like"/>
</dbReference>
<dbReference type="OrthoDB" id="9770030at2"/>
<reference evidence="4" key="1">
    <citation type="journal article" date="2014" name="Int. J. Syst. Evol. Microbiol.">
        <title>Complete genome sequence of Corynebacterium casei LMG S-19264T (=DSM 44701T), isolated from a smear-ripened cheese.</title>
        <authorList>
            <consortium name="US DOE Joint Genome Institute (JGI-PGF)"/>
            <person name="Walter F."/>
            <person name="Albersmeier A."/>
            <person name="Kalinowski J."/>
            <person name="Ruckert C."/>
        </authorList>
    </citation>
    <scope>NUCLEOTIDE SEQUENCE</scope>
    <source>
        <strain evidence="4">CGMCC 1.6333</strain>
    </source>
</reference>
<reference evidence="4" key="2">
    <citation type="submission" date="2020-09" db="EMBL/GenBank/DDBJ databases">
        <authorList>
            <person name="Sun Q."/>
            <person name="Zhou Y."/>
        </authorList>
    </citation>
    <scope>NUCLEOTIDE SEQUENCE</scope>
    <source>
        <strain evidence="4">CGMCC 1.6333</strain>
    </source>
</reference>
<dbReference type="SUPFAM" id="SSF52821">
    <property type="entry name" value="Rhodanese/Cell cycle control phosphatase"/>
    <property type="match status" value="2"/>
</dbReference>
<dbReference type="GO" id="GO:0004792">
    <property type="term" value="F:thiosulfate-cyanide sulfurtransferase activity"/>
    <property type="evidence" value="ECO:0007669"/>
    <property type="project" value="InterPro"/>
</dbReference>
<dbReference type="Proteomes" id="UP000618460">
    <property type="component" value="Unassembled WGS sequence"/>
</dbReference>
<name>A0A917TXB4_9BACI</name>
<dbReference type="PROSITE" id="PS00380">
    <property type="entry name" value="RHODANESE_1"/>
    <property type="match status" value="1"/>
</dbReference>
<dbReference type="CDD" id="cd01449">
    <property type="entry name" value="TST_Repeat_2"/>
    <property type="match status" value="1"/>
</dbReference>
<gene>
    <name evidence="4" type="ORF">GCM10011351_28750</name>
</gene>
<keyword evidence="1" id="KW-0808">Transferase</keyword>
<sequence>MKFLISPEKLREQLDDVVVIDTRFNLFNPDQGHKIYLKGHIPGAVYFDLNKDLASARREHGGNHPLPDSEEFSKKLGEAGIDQNTTVVIYDQTNDIFAARMYWLLQYFGHEHTFILDGGVQAWAKGGYSITSTIPEPSPKTFVPTINNNLIVDMAELKDKQEKAESILIDSRSCPRYLGEEEPLYAKAGHIPGAKNYDWHDLLTANNGWKTQSEIKEHFASLDKKQEIIVSCGSGVSACMNILGLWAVGFEDVKLYPGSFSDWISYPENTIETIEE</sequence>
<dbReference type="InterPro" id="IPR001307">
    <property type="entry name" value="Thiosulphate_STrfase_CS"/>
</dbReference>
<protein>
    <submittedName>
        <fullName evidence="4">Thiosulfate sulfurtransferase</fullName>
    </submittedName>
</protein>
<evidence type="ECO:0000256" key="1">
    <source>
        <dbReference type="ARBA" id="ARBA00022679"/>
    </source>
</evidence>
<dbReference type="InterPro" id="IPR036873">
    <property type="entry name" value="Rhodanese-like_dom_sf"/>
</dbReference>
<dbReference type="PROSITE" id="PS50206">
    <property type="entry name" value="RHODANESE_3"/>
    <property type="match status" value="2"/>
</dbReference>
<dbReference type="AlphaFoldDB" id="A0A917TXB4"/>
<dbReference type="PANTHER" id="PTHR11364">
    <property type="entry name" value="THIOSULFATE SULFERTANSFERASE"/>
    <property type="match status" value="1"/>
</dbReference>
<dbReference type="CDD" id="cd01448">
    <property type="entry name" value="TST_Repeat_1"/>
    <property type="match status" value="1"/>
</dbReference>
<organism evidence="4 5">
    <name type="scientific">Paraliobacillus quinghaiensis</name>
    <dbReference type="NCBI Taxonomy" id="470815"/>
    <lineage>
        <taxon>Bacteria</taxon>
        <taxon>Bacillati</taxon>
        <taxon>Bacillota</taxon>
        <taxon>Bacilli</taxon>
        <taxon>Bacillales</taxon>
        <taxon>Bacillaceae</taxon>
        <taxon>Paraliobacillus</taxon>
    </lineage>
</organism>
<dbReference type="InterPro" id="IPR001763">
    <property type="entry name" value="Rhodanese-like_dom"/>
</dbReference>
<accession>A0A917TXB4</accession>
<feature type="domain" description="Rhodanese" evidence="3">
    <location>
        <begin position="13"/>
        <end position="132"/>
    </location>
</feature>
<dbReference type="PANTHER" id="PTHR11364:SF27">
    <property type="entry name" value="SULFURTRANSFERASE"/>
    <property type="match status" value="1"/>
</dbReference>
<keyword evidence="5" id="KW-1185">Reference proteome</keyword>
<dbReference type="Gene3D" id="3.40.250.10">
    <property type="entry name" value="Rhodanese-like domain"/>
    <property type="match status" value="2"/>
</dbReference>